<dbReference type="InterPro" id="IPR003593">
    <property type="entry name" value="AAA+_ATPase"/>
</dbReference>
<dbReference type="AlphaFoldDB" id="A0A318S1I0"/>
<dbReference type="SMART" id="SM00382">
    <property type="entry name" value="AAA"/>
    <property type="match status" value="1"/>
</dbReference>
<dbReference type="InterPro" id="IPR027417">
    <property type="entry name" value="P-loop_NTPase"/>
</dbReference>
<accession>A0A318S1I0</accession>
<dbReference type="OrthoDB" id="2290519at2"/>
<organism evidence="5 6">
    <name type="scientific">Deinococcus yavapaiensis KR-236</name>
    <dbReference type="NCBI Taxonomy" id="694435"/>
    <lineage>
        <taxon>Bacteria</taxon>
        <taxon>Thermotogati</taxon>
        <taxon>Deinococcota</taxon>
        <taxon>Deinococci</taxon>
        <taxon>Deinococcales</taxon>
        <taxon>Deinococcaceae</taxon>
        <taxon>Deinococcus</taxon>
    </lineage>
</organism>
<dbReference type="Pfam" id="PF00005">
    <property type="entry name" value="ABC_tran"/>
    <property type="match status" value="1"/>
</dbReference>
<keyword evidence="3 5" id="KW-0067">ATP-binding</keyword>
<dbReference type="EMBL" id="QJSX01000015">
    <property type="protein sequence ID" value="PYE51086.1"/>
    <property type="molecule type" value="Genomic_DNA"/>
</dbReference>
<sequence length="298" mass="31886">MTATNLHGIELRGVHKRFGTFTALRDLSLTVRRGELLALLGPNGAGKTTAISLMLGLRPPSSGTVRVFGDDPRHGATKVRLGAMLQESDLPGTLRVSELVELFASFYPRPLSTRDVLNVADLAAQAGKLGSTLSGGQKRRLMFALAIVGNPDLVFLDEPTTAMDTQSRAAFWAAIEHMKASGKTIVLTTHYLEEAERAADRVAVIDKGQLVASGTPSEVKASVDAAKVRLRSDLVLAELRALPFVTRAECDDRGLATLHTRAPEALLAHIVRAGVAFKDLEVTRASLEDAFLSLTAQA</sequence>
<evidence type="ECO:0000256" key="1">
    <source>
        <dbReference type="ARBA" id="ARBA00022448"/>
    </source>
</evidence>
<evidence type="ECO:0000256" key="3">
    <source>
        <dbReference type="ARBA" id="ARBA00022840"/>
    </source>
</evidence>
<dbReference type="PROSITE" id="PS50893">
    <property type="entry name" value="ABC_TRANSPORTER_2"/>
    <property type="match status" value="1"/>
</dbReference>
<reference evidence="5 6" key="1">
    <citation type="submission" date="2018-06" db="EMBL/GenBank/DDBJ databases">
        <title>Genomic Encyclopedia of Type Strains, Phase IV (KMG-IV): sequencing the most valuable type-strain genomes for metagenomic binning, comparative biology and taxonomic classification.</title>
        <authorList>
            <person name="Goeker M."/>
        </authorList>
    </citation>
    <scope>NUCLEOTIDE SEQUENCE [LARGE SCALE GENOMIC DNA]</scope>
    <source>
        <strain evidence="5 6">DSM 18048</strain>
    </source>
</reference>
<keyword evidence="6" id="KW-1185">Reference proteome</keyword>
<evidence type="ECO:0000259" key="4">
    <source>
        <dbReference type="PROSITE" id="PS50893"/>
    </source>
</evidence>
<evidence type="ECO:0000256" key="2">
    <source>
        <dbReference type="ARBA" id="ARBA00022741"/>
    </source>
</evidence>
<dbReference type="PROSITE" id="PS00211">
    <property type="entry name" value="ABC_TRANSPORTER_1"/>
    <property type="match status" value="1"/>
</dbReference>
<evidence type="ECO:0000313" key="5">
    <source>
        <dbReference type="EMBL" id="PYE51086.1"/>
    </source>
</evidence>
<dbReference type="GO" id="GO:0016887">
    <property type="term" value="F:ATP hydrolysis activity"/>
    <property type="evidence" value="ECO:0007669"/>
    <property type="project" value="InterPro"/>
</dbReference>
<dbReference type="GO" id="GO:0005524">
    <property type="term" value="F:ATP binding"/>
    <property type="evidence" value="ECO:0007669"/>
    <property type="project" value="UniProtKB-KW"/>
</dbReference>
<dbReference type="InterPro" id="IPR050763">
    <property type="entry name" value="ABC_transporter_ATP-binding"/>
</dbReference>
<dbReference type="InterPro" id="IPR003439">
    <property type="entry name" value="ABC_transporter-like_ATP-bd"/>
</dbReference>
<gene>
    <name evidence="5" type="ORF">DES52_11518</name>
</gene>
<dbReference type="Proteomes" id="UP000248326">
    <property type="component" value="Unassembled WGS sequence"/>
</dbReference>
<protein>
    <submittedName>
        <fullName evidence="5">ABC-2 type transport system ATP-binding protein</fullName>
    </submittedName>
</protein>
<name>A0A318S1I0_9DEIO</name>
<comment type="caution">
    <text evidence="5">The sequence shown here is derived from an EMBL/GenBank/DDBJ whole genome shotgun (WGS) entry which is preliminary data.</text>
</comment>
<dbReference type="PANTHER" id="PTHR42711:SF17">
    <property type="entry name" value="ABC TRANSPORTER ATP-BINDING PROTEIN"/>
    <property type="match status" value="1"/>
</dbReference>
<keyword evidence="2" id="KW-0547">Nucleotide-binding</keyword>
<evidence type="ECO:0000313" key="6">
    <source>
        <dbReference type="Proteomes" id="UP000248326"/>
    </source>
</evidence>
<dbReference type="Gene3D" id="3.40.50.300">
    <property type="entry name" value="P-loop containing nucleotide triphosphate hydrolases"/>
    <property type="match status" value="1"/>
</dbReference>
<feature type="domain" description="ABC transporter" evidence="4">
    <location>
        <begin position="9"/>
        <end position="232"/>
    </location>
</feature>
<dbReference type="InterPro" id="IPR017871">
    <property type="entry name" value="ABC_transporter-like_CS"/>
</dbReference>
<dbReference type="PANTHER" id="PTHR42711">
    <property type="entry name" value="ABC TRANSPORTER ATP-BINDING PROTEIN"/>
    <property type="match status" value="1"/>
</dbReference>
<keyword evidence="1" id="KW-0813">Transport</keyword>
<proteinExistence type="predicted"/>
<dbReference type="CDD" id="cd03230">
    <property type="entry name" value="ABC_DR_subfamily_A"/>
    <property type="match status" value="1"/>
</dbReference>
<dbReference type="RefSeq" id="WP_110888004.1">
    <property type="nucleotide sequence ID" value="NZ_QJSX01000015.1"/>
</dbReference>
<dbReference type="SUPFAM" id="SSF52540">
    <property type="entry name" value="P-loop containing nucleoside triphosphate hydrolases"/>
    <property type="match status" value="1"/>
</dbReference>